<comment type="subunit">
    <text evidence="4 10">The complex is composed of two ATP-binding proteins (PstB), two transmembrane proteins (PstC and PstA) and a solute-binding protein (PstS).</text>
</comment>
<evidence type="ECO:0000313" key="13">
    <source>
        <dbReference type="Proteomes" id="UP000249913"/>
    </source>
</evidence>
<dbReference type="PANTHER" id="PTHR30570">
    <property type="entry name" value="PERIPLASMIC PHOSPHATE BINDING COMPONENT OF PHOSPHATE ABC TRANSPORTER"/>
    <property type="match status" value="1"/>
</dbReference>
<dbReference type="CDD" id="cd13654">
    <property type="entry name" value="PBP2_phosphate_like_2"/>
    <property type="match status" value="1"/>
</dbReference>
<dbReference type="InterPro" id="IPR024370">
    <property type="entry name" value="PBP_domain"/>
</dbReference>
<evidence type="ECO:0000256" key="9">
    <source>
        <dbReference type="ARBA" id="ARBA00023288"/>
    </source>
</evidence>
<name>A0A2X2JVR5_STAAU</name>
<keyword evidence="10" id="KW-0472">Membrane</keyword>
<sequence length="338" mass="37464">MKKWQFVGTTALGATLLLGACGGGNGGSGNSDLKGEAKGDGSSTVAPIVEKLNEKWAQDHSDAKISAGQAGTGAGFQKFIAGDIDFADASRPIKDEEKQKLQDKNIKYKEFKIAQDGVTVAVNKENDFVDELDKQQLKAIYSGKAKTWKDVNSKWPDKKINAVSPNSSHGTYDFFENEVMNKEDIKAEKNADTNAIVSSVTKNKEGIGYFGYNFYVQNKDKLKEVKIKDENGKATEPTKKTIQDNSYALSRPLFIYVNEKALKDNKVMSEFIKFVLEDKGKAAEEGGYVAAPEKTYKSQLDDLKAFIDKIKNQTTRNLMIKSLKTRNNKTQFQMCLET</sequence>
<accession>A0A2X2JVR5</accession>
<dbReference type="PROSITE" id="PS51257">
    <property type="entry name" value="PROKAR_LIPOPROTEIN"/>
    <property type="match status" value="1"/>
</dbReference>
<reference evidence="12 13" key="1">
    <citation type="submission" date="2018-06" db="EMBL/GenBank/DDBJ databases">
        <authorList>
            <consortium name="Pathogen Informatics"/>
            <person name="Doyle S."/>
        </authorList>
    </citation>
    <scope>NUCLEOTIDE SEQUENCE [LARGE SCALE GENOMIC DNA]</scope>
    <source>
        <strain evidence="12 13">NCTC7878</strain>
    </source>
</reference>
<dbReference type="NCBIfam" id="TIGR02136">
    <property type="entry name" value="ptsS_2"/>
    <property type="match status" value="1"/>
</dbReference>
<comment type="function">
    <text evidence="10">Involved in the system for phosphate transport across the cytoplasmic membrane.</text>
</comment>
<dbReference type="Proteomes" id="UP000249913">
    <property type="component" value="Unassembled WGS sequence"/>
</dbReference>
<dbReference type="InterPro" id="IPR011862">
    <property type="entry name" value="Phos-bd"/>
</dbReference>
<dbReference type="Pfam" id="PF12849">
    <property type="entry name" value="PBP_like_2"/>
    <property type="match status" value="1"/>
</dbReference>
<keyword evidence="10" id="KW-1003">Cell membrane</keyword>
<dbReference type="AlphaFoldDB" id="A0A2X2JVR5"/>
<evidence type="ECO:0000256" key="8">
    <source>
        <dbReference type="ARBA" id="ARBA00023139"/>
    </source>
</evidence>
<organism evidence="12 13">
    <name type="scientific">Staphylococcus aureus</name>
    <dbReference type="NCBI Taxonomy" id="1280"/>
    <lineage>
        <taxon>Bacteria</taxon>
        <taxon>Bacillati</taxon>
        <taxon>Bacillota</taxon>
        <taxon>Bacilli</taxon>
        <taxon>Bacillales</taxon>
        <taxon>Staphylococcaceae</taxon>
        <taxon>Staphylococcus</taxon>
    </lineage>
</organism>
<evidence type="ECO:0000259" key="11">
    <source>
        <dbReference type="Pfam" id="PF12849"/>
    </source>
</evidence>
<keyword evidence="7" id="KW-0732">Signal</keyword>
<keyword evidence="8 10" id="KW-0564">Palmitate</keyword>
<dbReference type="GO" id="GO:0006817">
    <property type="term" value="P:phosphate ion transport"/>
    <property type="evidence" value="ECO:0007669"/>
    <property type="project" value="UniProtKB-UniRule"/>
</dbReference>
<evidence type="ECO:0000313" key="12">
    <source>
        <dbReference type="EMBL" id="SPZ98267.1"/>
    </source>
</evidence>
<evidence type="ECO:0000256" key="10">
    <source>
        <dbReference type="RuleBase" id="RU367119"/>
    </source>
</evidence>
<protein>
    <recommendedName>
        <fullName evidence="10">Phosphate-binding protein</fullName>
    </recommendedName>
</protein>
<gene>
    <name evidence="12" type="primary">pstS</name>
    <name evidence="12" type="ORF">NCTC7878_01660</name>
</gene>
<comment type="function">
    <text evidence="1">Part of the ABC transporter complex PstSACB involved in phosphate import.</text>
</comment>
<dbReference type="EMBL" id="UAUX01000008">
    <property type="protein sequence ID" value="SPZ98267.1"/>
    <property type="molecule type" value="Genomic_DNA"/>
</dbReference>
<evidence type="ECO:0000256" key="2">
    <source>
        <dbReference type="ARBA" id="ARBA00004193"/>
    </source>
</evidence>
<comment type="subcellular location">
    <subcellularLocation>
        <location evidence="2 10">Cell membrane</location>
        <topology evidence="2 10">Lipid-anchor</topology>
    </subcellularLocation>
</comment>
<comment type="similarity">
    <text evidence="3 10">Belongs to the PstS family.</text>
</comment>
<feature type="domain" description="PBP" evidence="11">
    <location>
        <begin position="34"/>
        <end position="278"/>
    </location>
</feature>
<keyword evidence="9 10" id="KW-0449">Lipoprotein</keyword>
<evidence type="ECO:0000256" key="5">
    <source>
        <dbReference type="ARBA" id="ARBA00022448"/>
    </source>
</evidence>
<evidence type="ECO:0000256" key="6">
    <source>
        <dbReference type="ARBA" id="ARBA00022592"/>
    </source>
</evidence>
<dbReference type="Gene3D" id="3.40.190.10">
    <property type="entry name" value="Periplasmic binding protein-like II"/>
    <property type="match status" value="2"/>
</dbReference>
<dbReference type="SUPFAM" id="SSF53850">
    <property type="entry name" value="Periplasmic binding protein-like II"/>
    <property type="match status" value="1"/>
</dbReference>
<keyword evidence="5 10" id="KW-0813">Transport</keyword>
<proteinExistence type="inferred from homology"/>
<dbReference type="InterPro" id="IPR050811">
    <property type="entry name" value="Phosphate_ABC_transporter"/>
</dbReference>
<keyword evidence="6 10" id="KW-0592">Phosphate transport</keyword>
<evidence type="ECO:0000256" key="3">
    <source>
        <dbReference type="ARBA" id="ARBA00008725"/>
    </source>
</evidence>
<evidence type="ECO:0000256" key="1">
    <source>
        <dbReference type="ARBA" id="ARBA00002841"/>
    </source>
</evidence>
<dbReference type="GO" id="GO:0042301">
    <property type="term" value="F:phosphate ion binding"/>
    <property type="evidence" value="ECO:0007669"/>
    <property type="project" value="UniProtKB-UniRule"/>
</dbReference>
<dbReference type="PANTHER" id="PTHR30570:SF1">
    <property type="entry name" value="PHOSPHATE-BINDING PROTEIN PSTS"/>
    <property type="match status" value="1"/>
</dbReference>
<evidence type="ECO:0000256" key="7">
    <source>
        <dbReference type="ARBA" id="ARBA00022729"/>
    </source>
</evidence>
<dbReference type="GO" id="GO:0005886">
    <property type="term" value="C:plasma membrane"/>
    <property type="evidence" value="ECO:0007669"/>
    <property type="project" value="UniProtKB-SubCell"/>
</dbReference>
<evidence type="ECO:0000256" key="4">
    <source>
        <dbReference type="ARBA" id="ARBA00011529"/>
    </source>
</evidence>